<evidence type="ECO:0000313" key="2">
    <source>
        <dbReference type="EMBL" id="KAA6379254.1"/>
    </source>
</evidence>
<keyword evidence="1" id="KW-1133">Transmembrane helix</keyword>
<reference evidence="2 3" key="1">
    <citation type="submission" date="2019-03" db="EMBL/GenBank/DDBJ databases">
        <title>Single cell metagenomics reveals metabolic interactions within the superorganism composed of flagellate Streblomastix strix and complex community of Bacteroidetes bacteria on its surface.</title>
        <authorList>
            <person name="Treitli S.C."/>
            <person name="Kolisko M."/>
            <person name="Husnik F."/>
            <person name="Keeling P."/>
            <person name="Hampl V."/>
        </authorList>
    </citation>
    <scope>NUCLEOTIDE SEQUENCE [LARGE SCALE GENOMIC DNA]</scope>
    <source>
        <strain evidence="2">ST1C</strain>
    </source>
</reference>
<feature type="non-terminal residue" evidence="2">
    <location>
        <position position="1"/>
    </location>
</feature>
<dbReference type="EMBL" id="SNRW01008605">
    <property type="protein sequence ID" value="KAA6379254.1"/>
    <property type="molecule type" value="Genomic_DNA"/>
</dbReference>
<organism evidence="2 3">
    <name type="scientific">Streblomastix strix</name>
    <dbReference type="NCBI Taxonomy" id="222440"/>
    <lineage>
        <taxon>Eukaryota</taxon>
        <taxon>Metamonada</taxon>
        <taxon>Preaxostyla</taxon>
        <taxon>Oxymonadida</taxon>
        <taxon>Streblomastigidae</taxon>
        <taxon>Streblomastix</taxon>
    </lineage>
</organism>
<dbReference type="Proteomes" id="UP000324800">
    <property type="component" value="Unassembled WGS sequence"/>
</dbReference>
<evidence type="ECO:0000313" key="3">
    <source>
        <dbReference type="Proteomes" id="UP000324800"/>
    </source>
</evidence>
<protein>
    <submittedName>
        <fullName evidence="2">Uncharacterized protein</fullName>
    </submittedName>
</protein>
<accession>A0A5J4VA92</accession>
<gene>
    <name evidence="2" type="ORF">EZS28_025218</name>
</gene>
<dbReference type="AlphaFoldDB" id="A0A5J4VA92"/>
<keyword evidence="1" id="KW-0472">Membrane</keyword>
<sequence>LANLPRIVFQQLKFVACLYVENAAQQAFIRSIENGVYIFVMFSLLISFLLIEYIKAIKTVKQERRDTFLIYLLTPKPVIKQLLMQLSAEIDNEQDSMTHVTNRSNVVEGNESELYDKEEPNPEDFNFHDYENQSYKDGQQPGDGATFRYEHSPSILITFTWCHFKEK</sequence>
<keyword evidence="1" id="KW-0812">Transmembrane</keyword>
<comment type="caution">
    <text evidence="2">The sequence shown here is derived from an EMBL/GenBank/DDBJ whole genome shotgun (WGS) entry which is preliminary data.</text>
</comment>
<evidence type="ECO:0000256" key="1">
    <source>
        <dbReference type="SAM" id="Phobius"/>
    </source>
</evidence>
<name>A0A5J4VA92_9EUKA</name>
<proteinExistence type="predicted"/>
<feature type="transmembrane region" description="Helical" evidence="1">
    <location>
        <begin position="36"/>
        <end position="54"/>
    </location>
</feature>